<organism evidence="1 2">
    <name type="scientific">Urocitellus parryii</name>
    <name type="common">Arctic ground squirrel</name>
    <name type="synonym">Spermophilus parryii</name>
    <dbReference type="NCBI Taxonomy" id="9999"/>
    <lineage>
        <taxon>Eukaryota</taxon>
        <taxon>Metazoa</taxon>
        <taxon>Chordata</taxon>
        <taxon>Craniata</taxon>
        <taxon>Vertebrata</taxon>
        <taxon>Euteleostomi</taxon>
        <taxon>Mammalia</taxon>
        <taxon>Eutheria</taxon>
        <taxon>Euarchontoglires</taxon>
        <taxon>Glires</taxon>
        <taxon>Rodentia</taxon>
        <taxon>Sciuromorpha</taxon>
        <taxon>Sciuridae</taxon>
        <taxon>Xerinae</taxon>
        <taxon>Marmotini</taxon>
        <taxon>Urocitellus</taxon>
    </lineage>
</organism>
<keyword evidence="2" id="KW-1185">Reference proteome</keyword>
<accession>A0A8D2KI36</accession>
<dbReference type="Ensembl" id="ENSUPAT00010017615.1">
    <property type="protein sequence ID" value="ENSUPAP00010015422.1"/>
    <property type="gene ID" value="ENSUPAG00010012348.1"/>
</dbReference>
<protein>
    <submittedName>
        <fullName evidence="1">Uncharacterized protein</fullName>
    </submittedName>
</protein>
<dbReference type="Proteomes" id="UP000694417">
    <property type="component" value="Unplaced"/>
</dbReference>
<dbReference type="Gene3D" id="3.30.1360.210">
    <property type="match status" value="1"/>
</dbReference>
<dbReference type="InterPro" id="IPR038526">
    <property type="entry name" value="Ribosomal_eL22_sf"/>
</dbReference>
<sequence>KDLANFFLREKVKVNGKTGNPGNVIHIERFKNKISVPSLLPKECTALSPCLGNQELCLYK</sequence>
<dbReference type="AlphaFoldDB" id="A0A8D2KI36"/>
<evidence type="ECO:0000313" key="1">
    <source>
        <dbReference type="Ensembl" id="ENSUPAP00010015422.1"/>
    </source>
</evidence>
<proteinExistence type="predicted"/>
<name>A0A8D2KI36_UROPR</name>
<reference evidence="1" key="1">
    <citation type="submission" date="2025-08" db="UniProtKB">
        <authorList>
            <consortium name="Ensembl"/>
        </authorList>
    </citation>
    <scope>IDENTIFICATION</scope>
</reference>
<reference evidence="1" key="2">
    <citation type="submission" date="2025-09" db="UniProtKB">
        <authorList>
            <consortium name="Ensembl"/>
        </authorList>
    </citation>
    <scope>IDENTIFICATION</scope>
</reference>
<evidence type="ECO:0000313" key="2">
    <source>
        <dbReference type="Proteomes" id="UP000694417"/>
    </source>
</evidence>